<dbReference type="Proteomes" id="UP000317593">
    <property type="component" value="Unassembled WGS sequence"/>
</dbReference>
<organism evidence="2 3">
    <name type="scientific">Fodinibius sediminis</name>
    <dbReference type="NCBI Taxonomy" id="1214077"/>
    <lineage>
        <taxon>Bacteria</taxon>
        <taxon>Pseudomonadati</taxon>
        <taxon>Balneolota</taxon>
        <taxon>Balneolia</taxon>
        <taxon>Balneolales</taxon>
        <taxon>Balneolaceae</taxon>
        <taxon>Fodinibius</taxon>
    </lineage>
</organism>
<evidence type="ECO:0000256" key="1">
    <source>
        <dbReference type="SAM" id="Phobius"/>
    </source>
</evidence>
<keyword evidence="1" id="KW-0472">Membrane</keyword>
<dbReference type="RefSeq" id="WP_142712538.1">
    <property type="nucleotide sequence ID" value="NZ_FXTH01000001.1"/>
</dbReference>
<dbReference type="EMBL" id="FXTH01000001">
    <property type="protein sequence ID" value="SMO32499.1"/>
    <property type="molecule type" value="Genomic_DNA"/>
</dbReference>
<keyword evidence="1" id="KW-0812">Transmembrane</keyword>
<dbReference type="Pfam" id="PF04214">
    <property type="entry name" value="DUF411"/>
    <property type="match status" value="1"/>
</dbReference>
<dbReference type="InterPro" id="IPR007332">
    <property type="entry name" value="DUF411"/>
</dbReference>
<keyword evidence="3" id="KW-1185">Reference proteome</keyword>
<accession>A0A521ACG3</accession>
<gene>
    <name evidence="2" type="ORF">SAMN06265218_10147</name>
</gene>
<feature type="transmembrane region" description="Helical" evidence="1">
    <location>
        <begin position="6"/>
        <end position="25"/>
    </location>
</feature>
<protein>
    <submittedName>
        <fullName evidence="2">Uncharacterized conserved protein</fullName>
    </submittedName>
</protein>
<name>A0A521ACG3_9BACT</name>
<evidence type="ECO:0000313" key="2">
    <source>
        <dbReference type="EMBL" id="SMO32499.1"/>
    </source>
</evidence>
<evidence type="ECO:0000313" key="3">
    <source>
        <dbReference type="Proteomes" id="UP000317593"/>
    </source>
</evidence>
<reference evidence="2 3" key="1">
    <citation type="submission" date="2017-05" db="EMBL/GenBank/DDBJ databases">
        <authorList>
            <person name="Varghese N."/>
            <person name="Submissions S."/>
        </authorList>
    </citation>
    <scope>NUCLEOTIDE SEQUENCE [LARGE SCALE GENOMIC DNA]</scope>
    <source>
        <strain evidence="2 3">DSM 21194</strain>
    </source>
</reference>
<sequence length="162" mass="17829">MKPTRFFAYAGLVIVAAGAAIWYIINNYYERQAQAQTTAENQVVMYKNPGCQCCTEWAQHMEQAGFAVTERPTGSLPAVKADHDVPYNLGSCHTALVNGYVVEGHVPVKEVKKLIRERPDAVGLAVPGMPIGSPGMEQGSRTEPYDVILFDEEGNRKTYASY</sequence>
<proteinExistence type="predicted"/>
<dbReference type="AlphaFoldDB" id="A0A521ACG3"/>
<keyword evidence="1" id="KW-1133">Transmembrane helix</keyword>
<dbReference type="OrthoDB" id="14727at2"/>